<name>A0A1R4FS18_9MICO</name>
<organism evidence="1 2">
    <name type="scientific">Agrococcus casei LMG 22410</name>
    <dbReference type="NCBI Taxonomy" id="1255656"/>
    <lineage>
        <taxon>Bacteria</taxon>
        <taxon>Bacillati</taxon>
        <taxon>Actinomycetota</taxon>
        <taxon>Actinomycetes</taxon>
        <taxon>Micrococcales</taxon>
        <taxon>Microbacteriaceae</taxon>
        <taxon>Agrococcus</taxon>
    </lineage>
</organism>
<dbReference type="Proteomes" id="UP000195787">
    <property type="component" value="Unassembled WGS sequence"/>
</dbReference>
<evidence type="ECO:0000313" key="2">
    <source>
        <dbReference type="Proteomes" id="UP000195787"/>
    </source>
</evidence>
<dbReference type="AlphaFoldDB" id="A0A1R4FS18"/>
<dbReference type="EMBL" id="FUHU01000026">
    <property type="protein sequence ID" value="SJM58718.1"/>
    <property type="molecule type" value="Genomic_DNA"/>
</dbReference>
<gene>
    <name evidence="1" type="ORF">CZ674_06270</name>
</gene>
<sequence>MTMLGFGSTPTYPQCSKTACREEAKWVVNWRNPKIHDADRIKQWAACDDHRDELYDFVAARDFPVSITPFGIEVSEI</sequence>
<reference evidence="1 2" key="1">
    <citation type="submission" date="2017-02" db="EMBL/GenBank/DDBJ databases">
        <authorList>
            <person name="Peterson S.W."/>
        </authorList>
    </citation>
    <scope>NUCLEOTIDE SEQUENCE [LARGE SCALE GENOMIC DNA]</scope>
    <source>
        <strain evidence="1 2">LMG 22410</strain>
    </source>
</reference>
<evidence type="ECO:0000313" key="1">
    <source>
        <dbReference type="EMBL" id="SJM58718.1"/>
    </source>
</evidence>
<keyword evidence="2" id="KW-1185">Reference proteome</keyword>
<proteinExistence type="predicted"/>
<protein>
    <recommendedName>
        <fullName evidence="3">Acetone carboxylase</fullName>
    </recommendedName>
</protein>
<evidence type="ECO:0008006" key="3">
    <source>
        <dbReference type="Google" id="ProtNLM"/>
    </source>
</evidence>
<accession>A0A1R4FS18</accession>